<comment type="caution">
    <text evidence="1">The sequence shown here is derived from an EMBL/GenBank/DDBJ whole genome shotgun (WGS) entry which is preliminary data.</text>
</comment>
<organism evidence="1 2">
    <name type="scientific">candidate division WOR-1 bacterium RIFOXYB2_FULL_36_35</name>
    <dbReference type="NCBI Taxonomy" id="1802578"/>
    <lineage>
        <taxon>Bacteria</taxon>
        <taxon>Bacillati</taxon>
        <taxon>Saganbacteria</taxon>
    </lineage>
</organism>
<sequence>MYPTINPLKKPRIAPPILSKGPNIITVIIFLSIQKINSKITVNIINIVKIIMILLSSLFKSPTLLNSSVTSDAKFDAIVKLKYKEIIDKTALRMPPLRPRTKKTIPNSPK</sequence>
<dbReference type="Proteomes" id="UP000177905">
    <property type="component" value="Unassembled WGS sequence"/>
</dbReference>
<gene>
    <name evidence="1" type="ORF">A2290_05345</name>
</gene>
<evidence type="ECO:0000313" key="1">
    <source>
        <dbReference type="EMBL" id="OGC15747.1"/>
    </source>
</evidence>
<evidence type="ECO:0000313" key="2">
    <source>
        <dbReference type="Proteomes" id="UP000177905"/>
    </source>
</evidence>
<dbReference type="AlphaFoldDB" id="A0A1F4S5V1"/>
<name>A0A1F4S5V1_UNCSA</name>
<reference evidence="1 2" key="1">
    <citation type="journal article" date="2016" name="Nat. Commun.">
        <title>Thousands of microbial genomes shed light on interconnected biogeochemical processes in an aquifer system.</title>
        <authorList>
            <person name="Anantharaman K."/>
            <person name="Brown C.T."/>
            <person name="Hug L.A."/>
            <person name="Sharon I."/>
            <person name="Castelle C.J."/>
            <person name="Probst A.J."/>
            <person name="Thomas B.C."/>
            <person name="Singh A."/>
            <person name="Wilkins M.J."/>
            <person name="Karaoz U."/>
            <person name="Brodie E.L."/>
            <person name="Williams K.H."/>
            <person name="Hubbard S.S."/>
            <person name="Banfield J.F."/>
        </authorList>
    </citation>
    <scope>NUCLEOTIDE SEQUENCE [LARGE SCALE GENOMIC DNA]</scope>
</reference>
<dbReference type="EMBL" id="MEUA01000017">
    <property type="protein sequence ID" value="OGC15747.1"/>
    <property type="molecule type" value="Genomic_DNA"/>
</dbReference>
<accession>A0A1F4S5V1</accession>
<protein>
    <submittedName>
        <fullName evidence="1">Uncharacterized protein</fullName>
    </submittedName>
</protein>
<proteinExistence type="predicted"/>